<evidence type="ECO:0000313" key="1">
    <source>
        <dbReference type="EMBL" id="SHE47178.1"/>
    </source>
</evidence>
<protein>
    <recommendedName>
        <fullName evidence="3">Phage tail protein</fullName>
    </recommendedName>
</protein>
<feature type="non-terminal residue" evidence="1">
    <location>
        <position position="1"/>
    </location>
</feature>
<accession>A0AA94HX34</accession>
<dbReference type="Proteomes" id="UP000184204">
    <property type="component" value="Unassembled WGS sequence"/>
</dbReference>
<evidence type="ECO:0000313" key="2">
    <source>
        <dbReference type="Proteomes" id="UP000184204"/>
    </source>
</evidence>
<sequence length="65" mass="7374">TNYGLNGISGSVTINSEMMEVYKDVTNANNKYSALDFPRFQVGENSISWTGSVTKIEVEPKWRWL</sequence>
<proteinExistence type="predicted"/>
<reference evidence="2" key="1">
    <citation type="submission" date="2016-11" db="EMBL/GenBank/DDBJ databases">
        <authorList>
            <person name="Jaros S."/>
            <person name="Januszkiewicz K."/>
            <person name="Wedrychowicz H."/>
        </authorList>
    </citation>
    <scope>NUCLEOTIDE SEQUENCE [LARGE SCALE GENOMIC DNA]</scope>
    <source>
        <strain evidence="2">DSM 1682</strain>
    </source>
</reference>
<name>A0AA94HX34_ANAPI</name>
<dbReference type="RefSeq" id="WP_422664678.1">
    <property type="nucleotide sequence ID" value="NZ_FQUA01000002.1"/>
</dbReference>
<evidence type="ECO:0008006" key="3">
    <source>
        <dbReference type="Google" id="ProtNLM"/>
    </source>
</evidence>
<organism evidence="1 2">
    <name type="scientific">Anaerotignum propionicum DSM 1682</name>
    <dbReference type="NCBI Taxonomy" id="991789"/>
    <lineage>
        <taxon>Bacteria</taxon>
        <taxon>Bacillati</taxon>
        <taxon>Bacillota</taxon>
        <taxon>Clostridia</taxon>
        <taxon>Lachnospirales</taxon>
        <taxon>Anaerotignaceae</taxon>
        <taxon>Anaerotignum</taxon>
    </lineage>
</organism>
<dbReference type="AlphaFoldDB" id="A0AA94HX34"/>
<comment type="caution">
    <text evidence="1">The sequence shown here is derived from an EMBL/GenBank/DDBJ whole genome shotgun (WGS) entry which is preliminary data.</text>
</comment>
<dbReference type="EMBL" id="FQUA01000002">
    <property type="protein sequence ID" value="SHE47178.1"/>
    <property type="molecule type" value="Genomic_DNA"/>
</dbReference>
<gene>
    <name evidence="1" type="ORF">SAMN02745151_00853</name>
</gene>